<gene>
    <name evidence="1" type="ORF">UX10_C0018G0021</name>
</gene>
<reference evidence="1 2" key="1">
    <citation type="journal article" date="2015" name="Nature">
        <title>rRNA introns, odd ribosomes, and small enigmatic genomes across a large radiation of phyla.</title>
        <authorList>
            <person name="Brown C.T."/>
            <person name="Hug L.A."/>
            <person name="Thomas B.C."/>
            <person name="Sharon I."/>
            <person name="Castelle C.J."/>
            <person name="Singh A."/>
            <person name="Wilkins M.J."/>
            <person name="Williams K.H."/>
            <person name="Banfield J.F."/>
        </authorList>
    </citation>
    <scope>NUCLEOTIDE SEQUENCE [LARGE SCALE GENOMIC DNA]</scope>
</reference>
<dbReference type="EMBL" id="LCKX01000018">
    <property type="protein sequence ID" value="KKU06950.1"/>
    <property type="molecule type" value="Genomic_DNA"/>
</dbReference>
<dbReference type="AlphaFoldDB" id="A0A0G1QE71"/>
<evidence type="ECO:0000313" key="1">
    <source>
        <dbReference type="EMBL" id="KKU06950.1"/>
    </source>
</evidence>
<dbReference type="Proteomes" id="UP000033999">
    <property type="component" value="Unassembled WGS sequence"/>
</dbReference>
<comment type="caution">
    <text evidence="1">The sequence shown here is derived from an EMBL/GenBank/DDBJ whole genome shotgun (WGS) entry which is preliminary data.</text>
</comment>
<organism evidence="1 2">
    <name type="scientific">Candidatus Magasanikbacteria bacterium GW2011_GWA2_45_39</name>
    <dbReference type="NCBI Taxonomy" id="1619041"/>
    <lineage>
        <taxon>Bacteria</taxon>
        <taxon>Candidatus Magasanikiibacteriota</taxon>
    </lineage>
</organism>
<protein>
    <submittedName>
        <fullName evidence="1">Uncharacterized protein</fullName>
    </submittedName>
</protein>
<name>A0A0G1QE71_9BACT</name>
<evidence type="ECO:0000313" key="2">
    <source>
        <dbReference type="Proteomes" id="UP000033999"/>
    </source>
</evidence>
<accession>A0A0G1QE71</accession>
<proteinExistence type="predicted"/>
<sequence length="337" mass="38677">MLINEPEQINELTLEELESHEVFNQLQAWADSFKENARFDSDAVQMRRALEGKLKLPETNEDLKARYAPFVLVFKFSGLLVGSDYDRVELIKNQTVEAIKNGVDVKSCLDDYFIASNDLLLDYAGRRKIIQALRENQELLGGTPLKDWLSRFAASGQAGKRSGTLERLNFINNNPETKSLKKDEKELLRKIFELLDFLEYPNEEELKSDWDVLVKGKNGEEVRMKMADFYAIKSGVRTQEDAVFEPAEAPKAKPVKEVPAPVAPVYEKPEEISPLAYIIKNNLAPAQCVAYLKKQFPEPADFKKVLKILNELNRQGYSQFMDIVYFDEIDGKFHWNE</sequence>